<proteinExistence type="predicted"/>
<keyword evidence="2" id="KW-1185">Reference proteome</keyword>
<accession>A0A5B7DSL6</accession>
<protein>
    <submittedName>
        <fullName evidence="1">Uncharacterized protein</fullName>
    </submittedName>
</protein>
<evidence type="ECO:0000313" key="2">
    <source>
        <dbReference type="Proteomes" id="UP000324222"/>
    </source>
</evidence>
<reference evidence="1 2" key="1">
    <citation type="submission" date="2019-05" db="EMBL/GenBank/DDBJ databases">
        <title>Another draft genome of Portunus trituberculatus and its Hox gene families provides insights of decapod evolution.</title>
        <authorList>
            <person name="Jeong J.-H."/>
            <person name="Song I."/>
            <person name="Kim S."/>
            <person name="Choi T."/>
            <person name="Kim D."/>
            <person name="Ryu S."/>
            <person name="Kim W."/>
        </authorList>
    </citation>
    <scope>NUCLEOTIDE SEQUENCE [LARGE SCALE GENOMIC DNA]</scope>
    <source>
        <tissue evidence="1">Muscle</tissue>
    </source>
</reference>
<comment type="caution">
    <text evidence="1">The sequence shown here is derived from an EMBL/GenBank/DDBJ whole genome shotgun (WGS) entry which is preliminary data.</text>
</comment>
<gene>
    <name evidence="1" type="ORF">E2C01_017729</name>
</gene>
<evidence type="ECO:0000313" key="1">
    <source>
        <dbReference type="EMBL" id="MPC24642.1"/>
    </source>
</evidence>
<sequence length="153" mass="17131">MAVFSERLGIETSPSVYVPTITTTTTSTTPTSLITISLRVTTTRTPLRYISSSPSPLRPHLQFTHVWPRFDKFRGHIIYLLVFLKGWDSFPCVEPPSPCLATPPPLSCLQRIHLLVIRCKSPSSPSDDRLASSLCTSASRLSFPYHQMEIRAD</sequence>
<dbReference type="AlphaFoldDB" id="A0A5B7DSL6"/>
<name>A0A5B7DSL6_PORTR</name>
<dbReference type="Proteomes" id="UP000324222">
    <property type="component" value="Unassembled WGS sequence"/>
</dbReference>
<organism evidence="1 2">
    <name type="scientific">Portunus trituberculatus</name>
    <name type="common">Swimming crab</name>
    <name type="synonym">Neptunus trituberculatus</name>
    <dbReference type="NCBI Taxonomy" id="210409"/>
    <lineage>
        <taxon>Eukaryota</taxon>
        <taxon>Metazoa</taxon>
        <taxon>Ecdysozoa</taxon>
        <taxon>Arthropoda</taxon>
        <taxon>Crustacea</taxon>
        <taxon>Multicrustacea</taxon>
        <taxon>Malacostraca</taxon>
        <taxon>Eumalacostraca</taxon>
        <taxon>Eucarida</taxon>
        <taxon>Decapoda</taxon>
        <taxon>Pleocyemata</taxon>
        <taxon>Brachyura</taxon>
        <taxon>Eubrachyura</taxon>
        <taxon>Portunoidea</taxon>
        <taxon>Portunidae</taxon>
        <taxon>Portuninae</taxon>
        <taxon>Portunus</taxon>
    </lineage>
</organism>
<dbReference type="EMBL" id="VSRR010001355">
    <property type="protein sequence ID" value="MPC24642.1"/>
    <property type="molecule type" value="Genomic_DNA"/>
</dbReference>